<sequence>MIQNLARNSFDQTTWFTHGIRVAHVMSSVHLFIVLYFGQKGRTWLLWRTQRPECNSPITLIINPSWSCLDCVRAYVCNYWYPCPLQRNQALMVGRVSSQRLVRVGRAFALLVPLQL</sequence>
<evidence type="ECO:0000313" key="3">
    <source>
        <dbReference type="Proteomes" id="UP000288805"/>
    </source>
</evidence>
<accession>A0A438II52</accession>
<proteinExistence type="predicted"/>
<keyword evidence="1" id="KW-1133">Transmembrane helix</keyword>
<keyword evidence="1" id="KW-0812">Transmembrane</keyword>
<gene>
    <name evidence="2" type="ORF">CK203_020823</name>
</gene>
<protein>
    <submittedName>
        <fullName evidence="2">Uncharacterized protein</fullName>
    </submittedName>
</protein>
<name>A0A438II52_VITVI</name>
<feature type="transmembrane region" description="Helical" evidence="1">
    <location>
        <begin position="20"/>
        <end position="38"/>
    </location>
</feature>
<dbReference type="AlphaFoldDB" id="A0A438II52"/>
<keyword evidence="1" id="KW-0472">Membrane</keyword>
<comment type="caution">
    <text evidence="2">The sequence shown here is derived from an EMBL/GenBank/DDBJ whole genome shotgun (WGS) entry which is preliminary data.</text>
</comment>
<dbReference type="Proteomes" id="UP000288805">
    <property type="component" value="Unassembled WGS sequence"/>
</dbReference>
<evidence type="ECO:0000313" key="2">
    <source>
        <dbReference type="EMBL" id="RVW96370.1"/>
    </source>
</evidence>
<evidence type="ECO:0000256" key="1">
    <source>
        <dbReference type="SAM" id="Phobius"/>
    </source>
</evidence>
<dbReference type="EMBL" id="QGNW01000108">
    <property type="protein sequence ID" value="RVW96370.1"/>
    <property type="molecule type" value="Genomic_DNA"/>
</dbReference>
<reference evidence="2 3" key="1">
    <citation type="journal article" date="2018" name="PLoS Genet.">
        <title>Population sequencing reveals clonal diversity and ancestral inbreeding in the grapevine cultivar Chardonnay.</title>
        <authorList>
            <person name="Roach M.J."/>
            <person name="Johnson D.L."/>
            <person name="Bohlmann J."/>
            <person name="van Vuuren H.J."/>
            <person name="Jones S.J."/>
            <person name="Pretorius I.S."/>
            <person name="Schmidt S.A."/>
            <person name="Borneman A.R."/>
        </authorList>
    </citation>
    <scope>NUCLEOTIDE SEQUENCE [LARGE SCALE GENOMIC DNA]</scope>
    <source>
        <strain evidence="3">cv. Chardonnay</strain>
        <tissue evidence="2">Leaf</tissue>
    </source>
</reference>
<organism evidence="2 3">
    <name type="scientific">Vitis vinifera</name>
    <name type="common">Grape</name>
    <dbReference type="NCBI Taxonomy" id="29760"/>
    <lineage>
        <taxon>Eukaryota</taxon>
        <taxon>Viridiplantae</taxon>
        <taxon>Streptophyta</taxon>
        <taxon>Embryophyta</taxon>
        <taxon>Tracheophyta</taxon>
        <taxon>Spermatophyta</taxon>
        <taxon>Magnoliopsida</taxon>
        <taxon>eudicotyledons</taxon>
        <taxon>Gunneridae</taxon>
        <taxon>Pentapetalae</taxon>
        <taxon>rosids</taxon>
        <taxon>Vitales</taxon>
        <taxon>Vitaceae</taxon>
        <taxon>Viteae</taxon>
        <taxon>Vitis</taxon>
    </lineage>
</organism>